<dbReference type="PATRIC" id="fig|1121022.4.peg.873"/>
<evidence type="ECO:0000256" key="1">
    <source>
        <dbReference type="SAM" id="SignalP"/>
    </source>
</evidence>
<proteinExistence type="predicted"/>
<dbReference type="Proteomes" id="UP000017837">
    <property type="component" value="Unassembled WGS sequence"/>
</dbReference>
<dbReference type="EMBL" id="AWGB01000006">
    <property type="protein sequence ID" value="ESQ93934.1"/>
    <property type="molecule type" value="Genomic_DNA"/>
</dbReference>
<feature type="chain" id="PRO_5004725594" description="Beta/gamma crystallin 'Greek key' domain-containing protein" evidence="1">
    <location>
        <begin position="31"/>
        <end position="146"/>
    </location>
</feature>
<protein>
    <recommendedName>
        <fullName evidence="4">Beta/gamma crystallin 'Greek key' domain-containing protein</fullName>
    </recommendedName>
</protein>
<gene>
    <name evidence="2" type="ORF">ABENE_04395</name>
</gene>
<accession>V4Q2K6</accession>
<feature type="signal peptide" evidence="1">
    <location>
        <begin position="1"/>
        <end position="30"/>
    </location>
</feature>
<dbReference type="InterPro" id="IPR045500">
    <property type="entry name" value="DUF6491"/>
</dbReference>
<sequence length="146" mass="15705">MKMTNKTYLAGFAAAGLLAGALAITALSGAASVSAREARDDDRASTPRQAPKCLDGRNIGRTHMVDDHTLLVYDTWGNPYKLDVRGPCRSMNDFSTVGFEFNGSDQICKAHDAKILRSENGSRPVKCLINGVESISREEADALDKG</sequence>
<dbReference type="Pfam" id="PF20101">
    <property type="entry name" value="DUF6491"/>
    <property type="match status" value="1"/>
</dbReference>
<evidence type="ECO:0000313" key="2">
    <source>
        <dbReference type="EMBL" id="ESQ93934.1"/>
    </source>
</evidence>
<evidence type="ECO:0008006" key="4">
    <source>
        <dbReference type="Google" id="ProtNLM"/>
    </source>
</evidence>
<evidence type="ECO:0000313" key="3">
    <source>
        <dbReference type="Proteomes" id="UP000017837"/>
    </source>
</evidence>
<keyword evidence="3" id="KW-1185">Reference proteome</keyword>
<name>V4Q2K6_9CAUL</name>
<dbReference type="AlphaFoldDB" id="V4Q2K6"/>
<comment type="caution">
    <text evidence="2">The sequence shown here is derived from an EMBL/GenBank/DDBJ whole genome shotgun (WGS) entry which is preliminary data.</text>
</comment>
<organism evidence="2 3">
    <name type="scientific">Asticcacaulis benevestitus DSM 16100 = ATCC BAA-896</name>
    <dbReference type="NCBI Taxonomy" id="1121022"/>
    <lineage>
        <taxon>Bacteria</taxon>
        <taxon>Pseudomonadati</taxon>
        <taxon>Pseudomonadota</taxon>
        <taxon>Alphaproteobacteria</taxon>
        <taxon>Caulobacterales</taxon>
        <taxon>Caulobacteraceae</taxon>
        <taxon>Asticcacaulis</taxon>
    </lineage>
</organism>
<keyword evidence="1" id="KW-0732">Signal</keyword>
<reference evidence="2 3" key="1">
    <citation type="journal article" date="2014" name="Nature">
        <title>Sequential evolution of bacterial morphology by co-option of a developmental regulator.</title>
        <authorList>
            <person name="Jiang C."/>
            <person name="Brown P.J."/>
            <person name="Ducret A."/>
            <person name="Brun Y.V."/>
        </authorList>
    </citation>
    <scope>NUCLEOTIDE SEQUENCE [LARGE SCALE GENOMIC DNA]</scope>
    <source>
        <strain evidence="2 3">DSM 16100</strain>
    </source>
</reference>
<dbReference type="STRING" id="1121022.GCA_000376105_00186"/>